<dbReference type="AlphaFoldDB" id="A0A4Z0L775"/>
<dbReference type="EMBL" id="SRLH01000004">
    <property type="protein sequence ID" value="TGD57872.1"/>
    <property type="molecule type" value="Genomic_DNA"/>
</dbReference>
<evidence type="ECO:0000256" key="2">
    <source>
        <dbReference type="SAM" id="Phobius"/>
    </source>
</evidence>
<comment type="caution">
    <text evidence="3">The sequence shown here is derived from an EMBL/GenBank/DDBJ whole genome shotgun (WGS) entry which is preliminary data.</text>
</comment>
<organism evidence="3 4">
    <name type="scientific">Flavobacterium humi</name>
    <dbReference type="NCBI Taxonomy" id="2562683"/>
    <lineage>
        <taxon>Bacteria</taxon>
        <taxon>Pseudomonadati</taxon>
        <taxon>Bacteroidota</taxon>
        <taxon>Flavobacteriia</taxon>
        <taxon>Flavobacteriales</taxon>
        <taxon>Flavobacteriaceae</taxon>
        <taxon>Flavobacterium</taxon>
    </lineage>
</organism>
<keyword evidence="2" id="KW-0472">Membrane</keyword>
<sequence>MNEFDVNSDVEERELEKQLQKLPKEKWKIWRLIAVGIIMPFVGPYIPMRKGTLAERMGYSDAVLLFGAILVIVVPIGCYMHFQKINNQIFEAECDLENLKRKNKQKIESGITE</sequence>
<evidence type="ECO:0000313" key="3">
    <source>
        <dbReference type="EMBL" id="TGD57872.1"/>
    </source>
</evidence>
<dbReference type="Proteomes" id="UP000297407">
    <property type="component" value="Unassembled WGS sequence"/>
</dbReference>
<evidence type="ECO:0000313" key="4">
    <source>
        <dbReference type="Proteomes" id="UP000297407"/>
    </source>
</evidence>
<feature type="transmembrane region" description="Helical" evidence="2">
    <location>
        <begin position="29"/>
        <end position="47"/>
    </location>
</feature>
<dbReference type="OrthoDB" id="1362405at2"/>
<protein>
    <submittedName>
        <fullName evidence="3">Uncharacterized protein</fullName>
    </submittedName>
</protein>
<evidence type="ECO:0000256" key="1">
    <source>
        <dbReference type="SAM" id="Coils"/>
    </source>
</evidence>
<proteinExistence type="predicted"/>
<reference evidence="3 4" key="1">
    <citation type="submission" date="2019-04" db="EMBL/GenBank/DDBJ databases">
        <title>Flavobacterium sp. strain DS2-A Genome sequencing and assembly.</title>
        <authorList>
            <person name="Kim I."/>
        </authorList>
    </citation>
    <scope>NUCLEOTIDE SEQUENCE [LARGE SCALE GENOMIC DNA]</scope>
    <source>
        <strain evidence="3 4">DS2-A</strain>
    </source>
</reference>
<keyword evidence="2" id="KW-1133">Transmembrane helix</keyword>
<feature type="coiled-coil region" evidence="1">
    <location>
        <begin position="82"/>
        <end position="109"/>
    </location>
</feature>
<name>A0A4Z0L775_9FLAO</name>
<keyword evidence="2" id="KW-0812">Transmembrane</keyword>
<keyword evidence="4" id="KW-1185">Reference proteome</keyword>
<accession>A0A4Z0L775</accession>
<keyword evidence="1" id="KW-0175">Coiled coil</keyword>
<feature type="transmembrane region" description="Helical" evidence="2">
    <location>
        <begin position="62"/>
        <end position="82"/>
    </location>
</feature>
<gene>
    <name evidence="3" type="ORF">E4635_07620</name>
</gene>
<dbReference type="RefSeq" id="WP_135526044.1">
    <property type="nucleotide sequence ID" value="NZ_SRLH01000004.1"/>
</dbReference>